<reference evidence="1 2" key="1">
    <citation type="submission" date="2015-08" db="EMBL/GenBank/DDBJ databases">
        <title>Draft genome sequence of cellulolytic and xylanolytic Paenibacillus sp. A59, isolated from a decaying forest soil from Patagonia, Argentina.</title>
        <authorList>
            <person name="Ghio S."/>
            <person name="Caceres A.M."/>
            <person name="Talia P."/>
            <person name="Grasso D."/>
            <person name="Campos E."/>
        </authorList>
    </citation>
    <scope>NUCLEOTIDE SEQUENCE [LARGE SCALE GENOMIC DNA]</scope>
    <source>
        <strain evidence="1 2">A59</strain>
    </source>
</reference>
<comment type="caution">
    <text evidence="1">The sequence shown here is derived from an EMBL/GenBank/DDBJ whole genome shotgun (WGS) entry which is preliminary data.</text>
</comment>
<dbReference type="InterPro" id="IPR037208">
    <property type="entry name" value="Spo0E-like_sf"/>
</dbReference>
<dbReference type="InterPro" id="IPR036638">
    <property type="entry name" value="HLH_DNA-bd_sf"/>
</dbReference>
<name>A0A0N1IWK9_9BACL</name>
<dbReference type="SUPFAM" id="SSF140500">
    <property type="entry name" value="BAS1536-like"/>
    <property type="match status" value="1"/>
</dbReference>
<keyword evidence="2" id="KW-1185">Reference proteome</keyword>
<dbReference type="OrthoDB" id="2647540at2"/>
<dbReference type="Gene3D" id="4.10.280.10">
    <property type="entry name" value="Helix-loop-helix DNA-binding domain"/>
    <property type="match status" value="1"/>
</dbReference>
<evidence type="ECO:0000313" key="1">
    <source>
        <dbReference type="EMBL" id="KOY14691.1"/>
    </source>
</evidence>
<dbReference type="InterPro" id="IPR018540">
    <property type="entry name" value="Spo0E-like"/>
</dbReference>
<dbReference type="Pfam" id="PF09388">
    <property type="entry name" value="SpoOE-like"/>
    <property type="match status" value="1"/>
</dbReference>
<sequence>MRYSANDNEDDLERERKSLYELVAVYGLQHPLVIKQSEILDEIINRYNRIFPSRLKQSGTN</sequence>
<dbReference type="GO" id="GO:0043937">
    <property type="term" value="P:regulation of sporulation"/>
    <property type="evidence" value="ECO:0007669"/>
    <property type="project" value="InterPro"/>
</dbReference>
<dbReference type="EMBL" id="LITU01000070">
    <property type="protein sequence ID" value="KOY14691.1"/>
    <property type="molecule type" value="Genomic_DNA"/>
</dbReference>
<dbReference type="Proteomes" id="UP000037688">
    <property type="component" value="Unassembled WGS sequence"/>
</dbReference>
<proteinExistence type="predicted"/>
<dbReference type="AlphaFoldDB" id="A0A0N1IWK9"/>
<dbReference type="PATRIC" id="fig|1705561.3.peg.4685"/>
<evidence type="ECO:0008006" key="3">
    <source>
        <dbReference type="Google" id="ProtNLM"/>
    </source>
</evidence>
<protein>
    <recommendedName>
        <fullName evidence="3">Sporulation protein Spo0E</fullName>
    </recommendedName>
</protein>
<gene>
    <name evidence="1" type="ORF">AMS66_22415</name>
</gene>
<evidence type="ECO:0000313" key="2">
    <source>
        <dbReference type="Proteomes" id="UP000037688"/>
    </source>
</evidence>
<accession>A0A0N1IWK9</accession>
<dbReference type="GO" id="GO:0046983">
    <property type="term" value="F:protein dimerization activity"/>
    <property type="evidence" value="ECO:0007669"/>
    <property type="project" value="InterPro"/>
</dbReference>
<dbReference type="RefSeq" id="WP_053782873.1">
    <property type="nucleotide sequence ID" value="NZ_LITU01000070.1"/>
</dbReference>
<organism evidence="1 2">
    <name type="scientific">Paenibacillus xylanivorans</name>
    <dbReference type="NCBI Taxonomy" id="1705561"/>
    <lineage>
        <taxon>Bacteria</taxon>
        <taxon>Bacillati</taxon>
        <taxon>Bacillota</taxon>
        <taxon>Bacilli</taxon>
        <taxon>Bacillales</taxon>
        <taxon>Paenibacillaceae</taxon>
        <taxon>Paenibacillus</taxon>
    </lineage>
</organism>